<evidence type="ECO:0000259" key="2">
    <source>
        <dbReference type="PROSITE" id="PS50234"/>
    </source>
</evidence>
<keyword evidence="4" id="KW-1185">Reference proteome</keyword>
<proteinExistence type="predicted"/>
<dbReference type="InterPro" id="IPR036465">
    <property type="entry name" value="vWFA_dom_sf"/>
</dbReference>
<reference evidence="3" key="2">
    <citation type="submission" date="2025-08" db="UniProtKB">
        <authorList>
            <consortium name="Ensembl"/>
        </authorList>
    </citation>
    <scope>IDENTIFICATION</scope>
    <source>
        <strain evidence="3">Hd-rR</strain>
    </source>
</reference>
<dbReference type="Proteomes" id="UP000001038">
    <property type="component" value="Chromosome 16"/>
</dbReference>
<dbReference type="InParanoid" id="A0A3B3HB88"/>
<dbReference type="SUPFAM" id="SSF53300">
    <property type="entry name" value="vWA-like"/>
    <property type="match status" value="2"/>
</dbReference>
<dbReference type="GO" id="GO:0030198">
    <property type="term" value="P:extracellular matrix organization"/>
    <property type="evidence" value="ECO:0000318"/>
    <property type="project" value="GO_Central"/>
</dbReference>
<dbReference type="STRING" id="8090.ENSORLP00000029184"/>
<dbReference type="PRINTS" id="PR00453">
    <property type="entry name" value="VWFADOMAIN"/>
</dbReference>
<feature type="transmembrane region" description="Helical" evidence="1">
    <location>
        <begin position="15"/>
        <end position="33"/>
    </location>
</feature>
<dbReference type="Bgee" id="ENSORLG00000022245">
    <property type="expression patterns" value="Expressed in sexually immature organism and 4 other cell types or tissues"/>
</dbReference>
<dbReference type="GeneTree" id="ENSGT00940000155619"/>
<dbReference type="AlphaFoldDB" id="A0A3B3HB88"/>
<dbReference type="InterPro" id="IPR002035">
    <property type="entry name" value="VWF_A"/>
</dbReference>
<dbReference type="PANTHER" id="PTHR24020:SF20">
    <property type="entry name" value="PH DOMAIN-CONTAINING PROTEIN"/>
    <property type="match status" value="1"/>
</dbReference>
<feature type="domain" description="VWFA" evidence="2">
    <location>
        <begin position="256"/>
        <end position="401"/>
    </location>
</feature>
<dbReference type="SMART" id="SM00327">
    <property type="entry name" value="VWA"/>
    <property type="match status" value="2"/>
</dbReference>
<accession>A0A3B3HB88</accession>
<keyword evidence="1" id="KW-1133">Transmembrane helix</keyword>
<dbReference type="Pfam" id="PF00092">
    <property type="entry name" value="VWA"/>
    <property type="match status" value="2"/>
</dbReference>
<reference evidence="3 4" key="1">
    <citation type="journal article" date="2007" name="Nature">
        <title>The medaka draft genome and insights into vertebrate genome evolution.</title>
        <authorList>
            <person name="Kasahara M."/>
            <person name="Naruse K."/>
            <person name="Sasaki S."/>
            <person name="Nakatani Y."/>
            <person name="Qu W."/>
            <person name="Ahsan B."/>
            <person name="Yamada T."/>
            <person name="Nagayasu Y."/>
            <person name="Doi K."/>
            <person name="Kasai Y."/>
            <person name="Jindo T."/>
            <person name="Kobayashi D."/>
            <person name="Shimada A."/>
            <person name="Toyoda A."/>
            <person name="Kuroki Y."/>
            <person name="Fujiyama A."/>
            <person name="Sasaki T."/>
            <person name="Shimizu A."/>
            <person name="Asakawa S."/>
            <person name="Shimizu N."/>
            <person name="Hashimoto S."/>
            <person name="Yang J."/>
            <person name="Lee Y."/>
            <person name="Matsushima K."/>
            <person name="Sugano S."/>
            <person name="Sakaizumi M."/>
            <person name="Narita T."/>
            <person name="Ohishi K."/>
            <person name="Haga S."/>
            <person name="Ohta F."/>
            <person name="Nomoto H."/>
            <person name="Nogata K."/>
            <person name="Morishita T."/>
            <person name="Endo T."/>
            <person name="Shin-I T."/>
            <person name="Takeda H."/>
            <person name="Morishita S."/>
            <person name="Kohara Y."/>
        </authorList>
    </citation>
    <scope>NUCLEOTIDE SEQUENCE [LARGE SCALE GENOMIC DNA]</scope>
    <source>
        <strain evidence="3 4">Hd-rR</strain>
    </source>
</reference>
<dbReference type="Ensembl" id="ENSORLT00000036632.1">
    <property type="protein sequence ID" value="ENSORLP00000029184.1"/>
    <property type="gene ID" value="ENSORLG00000022245.1"/>
</dbReference>
<dbReference type="Gene3D" id="3.40.50.410">
    <property type="entry name" value="von Willebrand factor, type A domain"/>
    <property type="match status" value="2"/>
</dbReference>
<feature type="domain" description="VWFA" evidence="2">
    <location>
        <begin position="28"/>
        <end position="197"/>
    </location>
</feature>
<evidence type="ECO:0000313" key="4">
    <source>
        <dbReference type="Proteomes" id="UP000001038"/>
    </source>
</evidence>
<sequence length="509" mass="56018">MLIVDAIVVHRNGLLRWWVTAALAYPADVFFLMSSSTALSKRDFEKMKDLLKSVISMFTIGPNAVHVGVMQVGANHSLEFGLNKYLSREEVLRAVDRMQPVKDGYRMGRSLSEVSKYFKAGGGGRPALKQSLVVVTDLQSTDEVRGPAEALRNKDVEVYAVGVLEASKKQLLEISNSSDKVFQLEDLDQLPAVGRRLALKLCGKGTSFRTGWRSILLGRDAMPEARSSIDAGEKNLPAHLLVFQNNVSSADCEKKDLVFLLDHSTSISPDNHNMVINFTADLVSSLTFGENFLQVGLAQFSDALHHEFYLSEYSSKADVVRHILSSKHAGGTTYLGKALRSVEDYFLPSRGARGGTSKTLVMITDGNSLDDVEDAAEGLRNMGIEILAVGVCDVYDLQLLRIPPWESLCHGTGEESPAQAFSPDASWVLPSGGVLGIDHWAEAPGKTQDALERLCQELEETAAPTTQSWMSGGRWDGQTYGREQRCLRRKSFCVNAEERRSSEELQEIL</sequence>
<protein>
    <recommendedName>
        <fullName evidence="2">VWFA domain-containing protein</fullName>
    </recommendedName>
</protein>
<name>A0A3B3HB88_ORYLA</name>
<keyword evidence="1" id="KW-0472">Membrane</keyword>
<keyword evidence="1" id="KW-0812">Transmembrane</keyword>
<evidence type="ECO:0000256" key="1">
    <source>
        <dbReference type="SAM" id="Phobius"/>
    </source>
</evidence>
<organism evidence="3 4">
    <name type="scientific">Oryzias latipes</name>
    <name type="common">Japanese rice fish</name>
    <name type="synonym">Japanese killifish</name>
    <dbReference type="NCBI Taxonomy" id="8090"/>
    <lineage>
        <taxon>Eukaryota</taxon>
        <taxon>Metazoa</taxon>
        <taxon>Chordata</taxon>
        <taxon>Craniata</taxon>
        <taxon>Vertebrata</taxon>
        <taxon>Euteleostomi</taxon>
        <taxon>Actinopterygii</taxon>
        <taxon>Neopterygii</taxon>
        <taxon>Teleostei</taxon>
        <taxon>Neoteleostei</taxon>
        <taxon>Acanthomorphata</taxon>
        <taxon>Ovalentaria</taxon>
        <taxon>Atherinomorphae</taxon>
        <taxon>Beloniformes</taxon>
        <taxon>Adrianichthyidae</taxon>
        <taxon>Oryziinae</taxon>
        <taxon>Oryzias</taxon>
    </lineage>
</organism>
<dbReference type="PANTHER" id="PTHR24020">
    <property type="entry name" value="COLLAGEN ALPHA"/>
    <property type="match status" value="1"/>
</dbReference>
<dbReference type="PROSITE" id="PS50234">
    <property type="entry name" value="VWFA"/>
    <property type="match status" value="2"/>
</dbReference>
<evidence type="ECO:0000313" key="3">
    <source>
        <dbReference type="Ensembl" id="ENSORLP00000029184.1"/>
    </source>
</evidence>
<reference evidence="3" key="3">
    <citation type="submission" date="2025-09" db="UniProtKB">
        <authorList>
            <consortium name="Ensembl"/>
        </authorList>
    </citation>
    <scope>IDENTIFICATION</scope>
    <source>
        <strain evidence="3">Hd-rR</strain>
    </source>
</reference>
<dbReference type="InterPro" id="IPR050525">
    <property type="entry name" value="ECM_Assembly_Org"/>
</dbReference>